<proteinExistence type="predicted"/>
<dbReference type="AlphaFoldDB" id="A0A1C7M476"/>
<accession>A0A1C7M476</accession>
<dbReference type="EMBL" id="LUGG01000011">
    <property type="protein sequence ID" value="OBZ71642.1"/>
    <property type="molecule type" value="Genomic_DNA"/>
</dbReference>
<sequence>MPCLTVSSISSSLLSRTGLLFRQLSSMPIGPLLRPLFQLTRRLRSTYNCKLLYSRIALDEQFLDRVMGELESVGRVNESTGQFGGDGRCYAMRASSRLSISVSLDRTICYRR</sequence>
<reference evidence="1 2" key="1">
    <citation type="submission" date="2016-03" db="EMBL/GenBank/DDBJ databases">
        <title>Whole genome sequencing of Grifola frondosa 9006-11.</title>
        <authorList>
            <person name="Min B."/>
            <person name="Park H."/>
            <person name="Kim J.-G."/>
            <person name="Cho H."/>
            <person name="Oh Y.-L."/>
            <person name="Kong W.-S."/>
            <person name="Choi I.-G."/>
        </authorList>
    </citation>
    <scope>NUCLEOTIDE SEQUENCE [LARGE SCALE GENOMIC DNA]</scope>
    <source>
        <strain evidence="1 2">9006-11</strain>
    </source>
</reference>
<comment type="caution">
    <text evidence="1">The sequence shown here is derived from an EMBL/GenBank/DDBJ whole genome shotgun (WGS) entry which is preliminary data.</text>
</comment>
<gene>
    <name evidence="1" type="ORF">A0H81_08836</name>
</gene>
<organism evidence="1 2">
    <name type="scientific">Grifola frondosa</name>
    <name type="common">Maitake</name>
    <name type="synonym">Polyporus frondosus</name>
    <dbReference type="NCBI Taxonomy" id="5627"/>
    <lineage>
        <taxon>Eukaryota</taxon>
        <taxon>Fungi</taxon>
        <taxon>Dikarya</taxon>
        <taxon>Basidiomycota</taxon>
        <taxon>Agaricomycotina</taxon>
        <taxon>Agaricomycetes</taxon>
        <taxon>Polyporales</taxon>
        <taxon>Grifolaceae</taxon>
        <taxon>Grifola</taxon>
    </lineage>
</organism>
<name>A0A1C7M476_GRIFR</name>
<evidence type="ECO:0000313" key="1">
    <source>
        <dbReference type="EMBL" id="OBZ71642.1"/>
    </source>
</evidence>
<keyword evidence="2" id="KW-1185">Reference proteome</keyword>
<dbReference type="OrthoDB" id="2020073at2759"/>
<dbReference type="STRING" id="5627.A0A1C7M476"/>
<dbReference type="Proteomes" id="UP000092993">
    <property type="component" value="Unassembled WGS sequence"/>
</dbReference>
<protein>
    <submittedName>
        <fullName evidence="1">Uncharacterized protein</fullName>
    </submittedName>
</protein>
<evidence type="ECO:0000313" key="2">
    <source>
        <dbReference type="Proteomes" id="UP000092993"/>
    </source>
</evidence>